<evidence type="ECO:0008006" key="4">
    <source>
        <dbReference type="Google" id="ProtNLM"/>
    </source>
</evidence>
<sequence length="65" mass="7426">MLEFGAVSIEWGTLLIQLFVFFMPLALVIACCLFIVKRTGTKQKAIDELEKRVAALEQERKRPKS</sequence>
<feature type="transmembrane region" description="Helical" evidence="1">
    <location>
        <begin position="14"/>
        <end position="36"/>
    </location>
</feature>
<protein>
    <recommendedName>
        <fullName evidence="4">DUF4083 domain-containing protein</fullName>
    </recommendedName>
</protein>
<dbReference type="KEGG" id="bfm:BP422_04760"/>
<dbReference type="EMBL" id="CP018145">
    <property type="protein sequence ID" value="ASJ52924.1"/>
    <property type="molecule type" value="Genomic_DNA"/>
</dbReference>
<dbReference type="Proteomes" id="UP000197781">
    <property type="component" value="Chromosome"/>
</dbReference>
<keyword evidence="1" id="KW-0472">Membrane</keyword>
<reference evidence="2 3" key="1">
    <citation type="submission" date="2016-11" db="EMBL/GenBank/DDBJ databases">
        <authorList>
            <person name="Jaros S."/>
            <person name="Januszkiewicz K."/>
            <person name="Wedrychowicz H."/>
        </authorList>
    </citation>
    <scope>NUCLEOTIDE SEQUENCE [LARGE SCALE GENOMIC DNA]</scope>
    <source>
        <strain evidence="2 3">NF2</strain>
    </source>
</reference>
<organism evidence="2 3">
    <name type="scientific">Brevibacillus formosus</name>
    <dbReference type="NCBI Taxonomy" id="54913"/>
    <lineage>
        <taxon>Bacteria</taxon>
        <taxon>Bacillati</taxon>
        <taxon>Bacillota</taxon>
        <taxon>Bacilli</taxon>
        <taxon>Bacillales</taxon>
        <taxon>Paenibacillaceae</taxon>
        <taxon>Brevibacillus</taxon>
    </lineage>
</organism>
<proteinExistence type="predicted"/>
<accession>A0A220MD44</accession>
<keyword evidence="1" id="KW-0812">Transmembrane</keyword>
<name>A0A220MD44_9BACL</name>
<dbReference type="AlphaFoldDB" id="A0A220MD44"/>
<gene>
    <name evidence="2" type="ORF">BP422_04760</name>
</gene>
<evidence type="ECO:0000313" key="3">
    <source>
        <dbReference type="Proteomes" id="UP000197781"/>
    </source>
</evidence>
<keyword evidence="1" id="KW-1133">Transmembrane helix</keyword>
<evidence type="ECO:0000313" key="2">
    <source>
        <dbReference type="EMBL" id="ASJ52924.1"/>
    </source>
</evidence>
<dbReference type="RefSeq" id="WP_088906788.1">
    <property type="nucleotide sequence ID" value="NZ_CP018145.1"/>
</dbReference>
<evidence type="ECO:0000256" key="1">
    <source>
        <dbReference type="SAM" id="Phobius"/>
    </source>
</evidence>